<dbReference type="GO" id="GO:0016787">
    <property type="term" value="F:hydrolase activity"/>
    <property type="evidence" value="ECO:0007669"/>
    <property type="project" value="UniProtKB-KW"/>
</dbReference>
<evidence type="ECO:0000313" key="2">
    <source>
        <dbReference type="EMBL" id="ADJ64415.1"/>
    </source>
</evidence>
<evidence type="ECO:0000256" key="1">
    <source>
        <dbReference type="SAM" id="MobiDB-lite"/>
    </source>
</evidence>
<accession>D8IZS5</accession>
<name>D8IZS5_HERSS</name>
<dbReference type="AlphaFoldDB" id="D8IZS5"/>
<sequence length="257" mass="27418">MELPRISFPGAWGQQMRRHGLYTGKRHIMRIWGTPLATFCAAAFMLAASALTHAAPNSAPPAPLEARRVALTSVDGNGGKATSLYGVWIKARKSLNSKGPYPTVIALHGCGGLYSIVKDGRGGIHPASPGHGAGAHRCRLQRAVPGQLHPARPPLDLPGYRGPARDQRHEPSLRCAGCHALGHHPARRGRQAHRPAGLVAWRLHGAGFAEPGRDRRGGAQDPATRRRGLLSGLPSLRQAQRALQAGRAAADPHGRER</sequence>
<protein>
    <submittedName>
        <fullName evidence="2">Dienelactone hydrolase protein</fullName>
    </submittedName>
</protein>
<dbReference type="HOGENOM" id="CLU_1080831_0_0_4"/>
<dbReference type="EMBL" id="CP002039">
    <property type="protein sequence ID" value="ADJ64415.1"/>
    <property type="molecule type" value="Genomic_DNA"/>
</dbReference>
<keyword evidence="2" id="KW-0378">Hydrolase</keyword>
<feature type="region of interest" description="Disordered" evidence="1">
    <location>
        <begin position="148"/>
        <end position="169"/>
    </location>
</feature>
<evidence type="ECO:0000313" key="3">
    <source>
        <dbReference type="Proteomes" id="UP000000329"/>
    </source>
</evidence>
<feature type="compositionally biased region" description="Low complexity" evidence="1">
    <location>
        <begin position="229"/>
        <end position="249"/>
    </location>
</feature>
<reference evidence="2 3" key="1">
    <citation type="submission" date="2010-04" db="EMBL/GenBank/DDBJ databases">
        <title>The genome of Herbaspirillum seropedicae SmR1, an endophytic, nitrogen-fixing, plant-growth promoting beta-Proteobacteria.</title>
        <authorList>
            <person name="Pedrosa F.O."/>
            <person name="Monteiro R.A."/>
            <person name="Wassem R."/>
            <person name="Cruz L.M."/>
            <person name="Ayub R.A."/>
            <person name="Colauto N.B."/>
            <person name="Fernandez M.A."/>
            <person name="Fungaro M.H.P."/>
            <person name="Grisard E.C."/>
            <person name="Hungria M."/>
            <person name="Madeira H.M.F."/>
            <person name="Nodari R.O."/>
            <person name="Osaku C.A."/>
            <person name="Petzl-Erler M.L."/>
            <person name="Terenzi H."/>
            <person name="Vieira L.G.E."/>
            <person name="Almeida M.I.M."/>
            <person name="Alves L.R."/>
            <person name="Arantes O.M.N."/>
            <person name="Balsanelli E."/>
            <person name="Barcellos F.G."/>
            <person name="Baura V.A."/>
            <person name="Binde D.R."/>
            <person name="Campo R.J."/>
            <person name="Chubatsu L.S."/>
            <person name="Chueire L.M.O."/>
            <person name="Ciferri R.R."/>
            <person name="Correa L.C."/>
            <person name="da Conceicao Silva J.L."/>
            <person name="Dabul A.N.G."/>
            <person name="Dambros B.P."/>
            <person name="Faoro H."/>
            <person name="Favetti A."/>
            <person name="Friedermann G."/>
            <person name="Furlaneto M.C."/>
            <person name="Gasques L.S."/>
            <person name="Gimenes C.C.T."/>
            <person name="Gioppo N.M.R."/>
            <person name="Glienke-Blanco C."/>
            <person name="Godoy L.P."/>
            <person name="Guerra M.P."/>
            <person name="Karp S."/>
            <person name="Kava-Cordeiro V."/>
            <person name="Margarido V.P."/>
            <person name="Mathioni S.M."/>
            <person name="Menck-Soares M.A."/>
            <person name="Murace N.K."/>
            <person name="Nicolas M.F."/>
            <person name="Oliveira C.E.C."/>
            <person name="Pagnan N.A.B."/>
            <person name="Pamphile J.A."/>
            <person name="Patussi E.V."/>
            <person name="Pereira L.F.P."/>
            <person name="Pereira-Ferrari L."/>
            <person name="Pinto F.G.S."/>
            <person name="Precoma C."/>
            <person name="Prioli A.J."/>
            <person name="Prioli S.M.A.P."/>
            <person name="Raittz R.T."/>
            <person name="Ramos H.J.O."/>
            <person name="Ribeiro E.M.S.F."/>
            <person name="Rigo L.U."/>
            <person name="Rocha C.L.M.S.C."/>
            <person name="Rocha S.N."/>
            <person name="Santos K."/>
            <person name="Satori D."/>
            <person name="Silva A.G."/>
            <person name="Simao R.C.G."/>
            <person name="Soares M.A.M."/>
            <person name="Souza E.M."/>
            <person name="Steffens M.B.R."/>
            <person name="Steindel M."/>
            <person name="Tadra-Sfeir M.Z."/>
            <person name="Takahashi E.K."/>
            <person name="Torres R.A."/>
            <person name="Valle J.S."/>
            <person name="Vernal J.I."/>
            <person name="Vilas-Boas L.A."/>
            <person name="Watanabe M.A.E."/>
            <person name="Weiss V.A."/>
            <person name="Yates M.A."/>
            <person name="Souza E.M."/>
        </authorList>
    </citation>
    <scope>NUCLEOTIDE SEQUENCE [LARGE SCALE GENOMIC DNA]</scope>
    <source>
        <strain evidence="2 3">SmR1</strain>
    </source>
</reference>
<dbReference type="Proteomes" id="UP000000329">
    <property type="component" value="Chromosome"/>
</dbReference>
<proteinExistence type="predicted"/>
<dbReference type="KEGG" id="hse:Hsero_2926"/>
<feature type="region of interest" description="Disordered" evidence="1">
    <location>
        <begin position="208"/>
        <end position="257"/>
    </location>
</feature>
<organism evidence="2 3">
    <name type="scientific">Herbaspirillum seropedicae (strain SmR1)</name>
    <dbReference type="NCBI Taxonomy" id="757424"/>
    <lineage>
        <taxon>Bacteria</taxon>
        <taxon>Pseudomonadati</taxon>
        <taxon>Pseudomonadota</taxon>
        <taxon>Betaproteobacteria</taxon>
        <taxon>Burkholderiales</taxon>
        <taxon>Oxalobacteraceae</taxon>
        <taxon>Herbaspirillum</taxon>
    </lineage>
</organism>
<gene>
    <name evidence="2" type="ordered locus">Hsero_2926</name>
</gene>
<keyword evidence="3" id="KW-1185">Reference proteome</keyword>